<evidence type="ECO:0000313" key="3">
    <source>
        <dbReference type="EMBL" id="KAF2237369.1"/>
    </source>
</evidence>
<keyword evidence="2" id="KW-0732">Signal</keyword>
<dbReference type="EMBL" id="ML991780">
    <property type="protein sequence ID" value="KAF2237369.1"/>
    <property type="molecule type" value="Genomic_DNA"/>
</dbReference>
<dbReference type="Proteomes" id="UP000800092">
    <property type="component" value="Unassembled WGS sequence"/>
</dbReference>
<keyword evidence="4" id="KW-1185">Reference proteome</keyword>
<dbReference type="AlphaFoldDB" id="A0A6A6HHT0"/>
<feature type="signal peptide" evidence="2">
    <location>
        <begin position="1"/>
        <end position="19"/>
    </location>
</feature>
<evidence type="ECO:0000313" key="4">
    <source>
        <dbReference type="Proteomes" id="UP000800092"/>
    </source>
</evidence>
<feature type="chain" id="PRO_5025330886" evidence="2">
    <location>
        <begin position="20"/>
        <end position="222"/>
    </location>
</feature>
<evidence type="ECO:0000256" key="2">
    <source>
        <dbReference type="SAM" id="SignalP"/>
    </source>
</evidence>
<name>A0A6A6HHT0_VIRVR</name>
<feature type="region of interest" description="Disordered" evidence="1">
    <location>
        <begin position="158"/>
        <end position="222"/>
    </location>
</feature>
<feature type="region of interest" description="Disordered" evidence="1">
    <location>
        <begin position="26"/>
        <end position="57"/>
    </location>
</feature>
<organism evidence="3 4">
    <name type="scientific">Viridothelium virens</name>
    <name type="common">Speckled blister lichen</name>
    <name type="synonym">Trypethelium virens</name>
    <dbReference type="NCBI Taxonomy" id="1048519"/>
    <lineage>
        <taxon>Eukaryota</taxon>
        <taxon>Fungi</taxon>
        <taxon>Dikarya</taxon>
        <taxon>Ascomycota</taxon>
        <taxon>Pezizomycotina</taxon>
        <taxon>Dothideomycetes</taxon>
        <taxon>Dothideomycetes incertae sedis</taxon>
        <taxon>Trypetheliales</taxon>
        <taxon>Trypetheliaceae</taxon>
        <taxon>Viridothelium</taxon>
    </lineage>
</organism>
<feature type="compositionally biased region" description="Basic residues" evidence="1">
    <location>
        <begin position="159"/>
        <end position="168"/>
    </location>
</feature>
<reference evidence="3" key="1">
    <citation type="journal article" date="2020" name="Stud. Mycol.">
        <title>101 Dothideomycetes genomes: a test case for predicting lifestyles and emergence of pathogens.</title>
        <authorList>
            <person name="Haridas S."/>
            <person name="Albert R."/>
            <person name="Binder M."/>
            <person name="Bloem J."/>
            <person name="Labutti K."/>
            <person name="Salamov A."/>
            <person name="Andreopoulos B."/>
            <person name="Baker S."/>
            <person name="Barry K."/>
            <person name="Bills G."/>
            <person name="Bluhm B."/>
            <person name="Cannon C."/>
            <person name="Castanera R."/>
            <person name="Culley D."/>
            <person name="Daum C."/>
            <person name="Ezra D."/>
            <person name="Gonzalez J."/>
            <person name="Henrissat B."/>
            <person name="Kuo A."/>
            <person name="Liang C."/>
            <person name="Lipzen A."/>
            <person name="Lutzoni F."/>
            <person name="Magnuson J."/>
            <person name="Mondo S."/>
            <person name="Nolan M."/>
            <person name="Ohm R."/>
            <person name="Pangilinan J."/>
            <person name="Park H.-J."/>
            <person name="Ramirez L."/>
            <person name="Alfaro M."/>
            <person name="Sun H."/>
            <person name="Tritt A."/>
            <person name="Yoshinaga Y."/>
            <person name="Zwiers L.-H."/>
            <person name="Turgeon B."/>
            <person name="Goodwin S."/>
            <person name="Spatafora J."/>
            <person name="Crous P."/>
            <person name="Grigoriev I."/>
        </authorList>
    </citation>
    <scope>NUCLEOTIDE SEQUENCE</scope>
    <source>
        <strain evidence="3">Tuck. ex Michener</strain>
    </source>
</reference>
<sequence>MAPIFSYAALLAVIPLVLAAPAPAPTTEATRTFPHHPLGTGNHHHHHAPPSGEKAPFPIEQRKEMPEEKPEHFPTPSFPFPTGGFPFPTGGFPFPTGGFHRKHEHERRAEQTPKHRGHPQFLPTGGFPAPTGGFPAPTGGPFPPPPVHNAHEKRDVGNKKFKPHHRRPGAPLPTGGFFPPPPAESDQAAKRFEPHPHHHHNGTGATRLPPAPTSKPSFFVYE</sequence>
<evidence type="ECO:0000256" key="1">
    <source>
        <dbReference type="SAM" id="MobiDB-lite"/>
    </source>
</evidence>
<protein>
    <submittedName>
        <fullName evidence="3">Uncharacterized protein</fullName>
    </submittedName>
</protein>
<gene>
    <name evidence="3" type="ORF">EV356DRAFT_530092</name>
</gene>
<accession>A0A6A6HHT0</accession>
<proteinExistence type="predicted"/>